<dbReference type="Proteomes" id="UP000242015">
    <property type="component" value="Unassembled WGS sequence"/>
</dbReference>
<dbReference type="EMBL" id="NEXF01000168">
    <property type="protein sequence ID" value="PSO07904.1"/>
    <property type="molecule type" value="Genomic_DNA"/>
</dbReference>
<sequence length="115" mass="13084">MYAELRIELRRLVISESRLERSRAKPREGHKQAGTLRYASFKTSLFMTRIPSQWVGSFKPNPCKIPTGTRGAREFTPVGIGATVTLPVKGKRIEPSGGSRKFRPYQWNQNSCVFQ</sequence>
<organism evidence="1 2">
    <name type="scientific">Candidatus Marsarchaeota G2 archaeon BE_D</name>
    <dbReference type="NCBI Taxonomy" id="1978158"/>
    <lineage>
        <taxon>Archaea</taxon>
        <taxon>Candidatus Marsarchaeota</taxon>
        <taxon>Candidatus Marsarchaeota group 2</taxon>
    </lineage>
</organism>
<comment type="caution">
    <text evidence="1">The sequence shown here is derived from an EMBL/GenBank/DDBJ whole genome shotgun (WGS) entry which is preliminary data.</text>
</comment>
<evidence type="ECO:0000313" key="1">
    <source>
        <dbReference type="EMBL" id="PSO07904.1"/>
    </source>
</evidence>
<evidence type="ECO:0000313" key="2">
    <source>
        <dbReference type="Proteomes" id="UP000242015"/>
    </source>
</evidence>
<protein>
    <submittedName>
        <fullName evidence="1">Uncharacterized protein</fullName>
    </submittedName>
</protein>
<name>A0A2R6CAJ5_9ARCH</name>
<gene>
    <name evidence="1" type="ORF">B9Q04_08365</name>
</gene>
<accession>A0A2R6CAJ5</accession>
<reference evidence="1 2" key="1">
    <citation type="submission" date="2017-04" db="EMBL/GenBank/DDBJ databases">
        <title>Novel microbial lineages endemic to geothermal iron-oxide mats fill important gaps in the evolutionary history of Archaea.</title>
        <authorList>
            <person name="Jay Z.J."/>
            <person name="Beam J.P."/>
            <person name="Dlakic M."/>
            <person name="Rusch D.B."/>
            <person name="Kozubal M.A."/>
            <person name="Inskeep W.P."/>
        </authorList>
    </citation>
    <scope>NUCLEOTIDE SEQUENCE [LARGE SCALE GENOMIC DNA]</scope>
    <source>
        <strain evidence="1">BE_D</strain>
    </source>
</reference>
<proteinExistence type="predicted"/>
<dbReference type="AlphaFoldDB" id="A0A2R6CAJ5"/>